<keyword evidence="5 7" id="KW-0067">ATP-binding</keyword>
<dbReference type="PROSITE" id="PS50082">
    <property type="entry name" value="WD_REPEATS_2"/>
    <property type="match status" value="5"/>
</dbReference>
<evidence type="ECO:0000256" key="5">
    <source>
        <dbReference type="ARBA" id="ARBA00022840"/>
    </source>
</evidence>
<dbReference type="SUPFAM" id="SSF56112">
    <property type="entry name" value="Protein kinase-like (PK-like)"/>
    <property type="match status" value="1"/>
</dbReference>
<dbReference type="PANTHER" id="PTHR22847:SF637">
    <property type="entry name" value="WD REPEAT DOMAIN 5B"/>
    <property type="match status" value="1"/>
</dbReference>
<evidence type="ECO:0000256" key="8">
    <source>
        <dbReference type="SAM" id="MobiDB-lite"/>
    </source>
</evidence>
<evidence type="ECO:0000259" key="9">
    <source>
        <dbReference type="PROSITE" id="PS50011"/>
    </source>
</evidence>
<dbReference type="GO" id="GO:0005524">
    <property type="term" value="F:ATP binding"/>
    <property type="evidence" value="ECO:0007669"/>
    <property type="project" value="UniProtKB-UniRule"/>
</dbReference>
<keyword evidence="11" id="KW-1185">Reference proteome</keyword>
<dbReference type="Proteomes" id="UP000807025">
    <property type="component" value="Unassembled WGS sequence"/>
</dbReference>
<feature type="region of interest" description="Disordered" evidence="8">
    <location>
        <begin position="553"/>
        <end position="593"/>
    </location>
</feature>
<dbReference type="CDD" id="cd21037">
    <property type="entry name" value="MLKL_NTD"/>
    <property type="match status" value="1"/>
</dbReference>
<dbReference type="Pfam" id="PF00400">
    <property type="entry name" value="WD40"/>
    <property type="match status" value="5"/>
</dbReference>
<evidence type="ECO:0000256" key="3">
    <source>
        <dbReference type="ARBA" id="ARBA00022737"/>
    </source>
</evidence>
<dbReference type="GO" id="GO:0042393">
    <property type="term" value="F:histone binding"/>
    <property type="evidence" value="ECO:0007669"/>
    <property type="project" value="TreeGrafter"/>
</dbReference>
<dbReference type="SUPFAM" id="SSF50978">
    <property type="entry name" value="WD40 repeat-like"/>
    <property type="match status" value="1"/>
</dbReference>
<dbReference type="PROSITE" id="PS00108">
    <property type="entry name" value="PROTEIN_KINASE_ST"/>
    <property type="match status" value="1"/>
</dbReference>
<evidence type="ECO:0000256" key="2">
    <source>
        <dbReference type="ARBA" id="ARBA00022574"/>
    </source>
</evidence>
<dbReference type="SMART" id="SM00320">
    <property type="entry name" value="WD40"/>
    <property type="match status" value="7"/>
</dbReference>
<dbReference type="AlphaFoldDB" id="A0A9P6A617"/>
<dbReference type="InterPro" id="IPR001245">
    <property type="entry name" value="Ser-Thr/Tyr_kinase_cat_dom"/>
</dbReference>
<feature type="domain" description="Protein kinase" evidence="9">
    <location>
        <begin position="237"/>
        <end position="494"/>
    </location>
</feature>
<dbReference type="PROSITE" id="PS00107">
    <property type="entry name" value="PROTEIN_KINASE_ATP"/>
    <property type="match status" value="1"/>
</dbReference>
<dbReference type="InterPro" id="IPR036537">
    <property type="entry name" value="Adaptor_Cbl_N_dom_sf"/>
</dbReference>
<feature type="repeat" description="WD" evidence="6">
    <location>
        <begin position="927"/>
        <end position="966"/>
    </location>
</feature>
<dbReference type="GO" id="GO:0007166">
    <property type="term" value="P:cell surface receptor signaling pathway"/>
    <property type="evidence" value="ECO:0007669"/>
    <property type="project" value="InterPro"/>
</dbReference>
<dbReference type="InterPro" id="IPR059179">
    <property type="entry name" value="MLKL-like_MCAfunc"/>
</dbReference>
<sequence length="1007" mass="110965">MEVLAAVSVPQVLKFAYDALRFTWEQYQNIQGNQAQCHLLIQRCQDLFIEVSTQISRPWPQGMEMHHDRMANQLQSLNCACVAVKTTIRRLADKGFAWRLLHQDKIKEELAAAETAIGDAMSIFNLGTHLSAQQLQIEIASAQKADQNDLVARLDSLANNDRKILAALQADTRGRRRLEESILALDKHVKGITTVRNDPAGAFLLTAPSALQRMSGQPTPEIPHWAVTGLEVTFDPDDDESCIGKGGFGNIYKGEWNGQVVAVKEMYSEDARLLDRDDLKHIRHEIMIWSRIAHPHLLPFYCACLEATRPFIVTRFCANGNVLEYLRQNPDADRVVLLHEVSLGMIYLHSQGIIHADLKGSNVLVGDDHKAVIADFGLSHLQDQIASATTRTKKASGTLRRMAPELLDAEPLDKPADVYSFALLAWELYTGLVPFGDLPEWALTRRVVDKRERPPRPVSMEDDIWGLVQQWWVHEASLRPVFGSIQTQLKGILLKGRTTSASAVASIATSLDATYSVPPNTNSLQPTSSSDALPSLFESFNISAETAWTKASTSSNESRTYFDPWDSPTAVNKVKTNRSPDEPHSDSSNWNAWYPVATPKDPLPALPTKKHPDAPTENAWQVYGQAAAGLEQPHSTLRNRELEPYAAYPIATTKTSPKKSPQLHVHDPNPEGATGAHDLLCVAINDQWVAVGLASSEIRVYNAVTGAFHTVLKGHKSSVWDVELASWDDIKYRDTVGGANSILLSGGADHNIRVWDVETGSYLHSLLGHTATIRSIKALAGRSRAVSGGRDRAAFVWDVKRGVCLHKLTGHMDSIRCIAISGQIAVTASYDSTCRVWDTDYGIERHVLCGHTGRVYCVTIDGARIVSGGEDKTVRVWDAKSGDCEVIISEHSGLVQQLQLSPTHVVSAGADGMLVVYTFKTSTVHVIKAHDSLIVSLQLDSPHVISGSTDGTVKMWDLFSGKYIRHIGRPGEPSKSPWRFAGGRARSSTWVISSEIKGHGVIHIWTK</sequence>
<dbReference type="InterPro" id="IPR017441">
    <property type="entry name" value="Protein_kinase_ATP_BS"/>
</dbReference>
<keyword evidence="4 7" id="KW-0547">Nucleotide-binding</keyword>
<keyword evidence="1" id="KW-0808">Transferase</keyword>
<dbReference type="InterPro" id="IPR015943">
    <property type="entry name" value="WD40/YVTN_repeat-like_dom_sf"/>
</dbReference>
<evidence type="ECO:0000313" key="10">
    <source>
        <dbReference type="EMBL" id="KAF9497851.1"/>
    </source>
</evidence>
<dbReference type="PROSITE" id="PS00678">
    <property type="entry name" value="WD_REPEATS_1"/>
    <property type="match status" value="4"/>
</dbReference>
<proteinExistence type="predicted"/>
<gene>
    <name evidence="10" type="ORF">BDN71DRAFT_1444285</name>
</gene>
<keyword evidence="1" id="KW-0723">Serine/threonine-protein kinase</keyword>
<dbReference type="InterPro" id="IPR020472">
    <property type="entry name" value="WD40_PAC1"/>
</dbReference>
<dbReference type="InterPro" id="IPR036322">
    <property type="entry name" value="WD40_repeat_dom_sf"/>
</dbReference>
<dbReference type="PANTHER" id="PTHR22847">
    <property type="entry name" value="WD40 REPEAT PROTEIN"/>
    <property type="match status" value="1"/>
</dbReference>
<keyword evidence="1" id="KW-0418">Kinase</keyword>
<dbReference type="InterPro" id="IPR011009">
    <property type="entry name" value="Kinase-like_dom_sf"/>
</dbReference>
<evidence type="ECO:0000256" key="7">
    <source>
        <dbReference type="PROSITE-ProRule" id="PRU10141"/>
    </source>
</evidence>
<dbReference type="Gene3D" id="1.20.930.20">
    <property type="entry name" value="Adaptor protein Cbl, N-terminal domain"/>
    <property type="match status" value="1"/>
</dbReference>
<dbReference type="Pfam" id="PF07714">
    <property type="entry name" value="PK_Tyr_Ser-Thr"/>
    <property type="match status" value="1"/>
</dbReference>
<keyword evidence="3" id="KW-0677">Repeat</keyword>
<dbReference type="PROSITE" id="PS50011">
    <property type="entry name" value="PROTEIN_KINASE_DOM"/>
    <property type="match status" value="1"/>
</dbReference>
<evidence type="ECO:0000256" key="4">
    <source>
        <dbReference type="ARBA" id="ARBA00022741"/>
    </source>
</evidence>
<dbReference type="OrthoDB" id="10261027at2759"/>
<organism evidence="10 11">
    <name type="scientific">Pleurotus eryngii</name>
    <name type="common">Boletus of the steppes</name>
    <dbReference type="NCBI Taxonomy" id="5323"/>
    <lineage>
        <taxon>Eukaryota</taxon>
        <taxon>Fungi</taxon>
        <taxon>Dikarya</taxon>
        <taxon>Basidiomycota</taxon>
        <taxon>Agaricomycotina</taxon>
        <taxon>Agaricomycetes</taxon>
        <taxon>Agaricomycetidae</taxon>
        <taxon>Agaricales</taxon>
        <taxon>Pleurotineae</taxon>
        <taxon>Pleurotaceae</taxon>
        <taxon>Pleurotus</taxon>
    </lineage>
</organism>
<feature type="repeat" description="WD" evidence="6">
    <location>
        <begin position="766"/>
        <end position="807"/>
    </location>
</feature>
<evidence type="ECO:0000256" key="1">
    <source>
        <dbReference type="ARBA" id="ARBA00022527"/>
    </source>
</evidence>
<name>A0A9P6A617_PLEER</name>
<dbReference type="InterPro" id="IPR000719">
    <property type="entry name" value="Prot_kinase_dom"/>
</dbReference>
<evidence type="ECO:0000313" key="11">
    <source>
        <dbReference type="Proteomes" id="UP000807025"/>
    </source>
</evidence>
<keyword evidence="2 6" id="KW-0853">WD repeat</keyword>
<dbReference type="GO" id="GO:0048188">
    <property type="term" value="C:Set1C/COMPASS complex"/>
    <property type="evidence" value="ECO:0007669"/>
    <property type="project" value="TreeGrafter"/>
</dbReference>
<dbReference type="SMART" id="SM00220">
    <property type="entry name" value="S_TKc"/>
    <property type="match status" value="1"/>
</dbReference>
<dbReference type="Gene3D" id="2.130.10.10">
    <property type="entry name" value="YVTN repeat-like/Quinoprotein amine dehydrogenase"/>
    <property type="match status" value="1"/>
</dbReference>
<dbReference type="GO" id="GO:0004674">
    <property type="term" value="F:protein serine/threonine kinase activity"/>
    <property type="evidence" value="ECO:0007669"/>
    <property type="project" value="UniProtKB-KW"/>
</dbReference>
<dbReference type="EMBL" id="MU154541">
    <property type="protein sequence ID" value="KAF9497851.1"/>
    <property type="molecule type" value="Genomic_DNA"/>
</dbReference>
<evidence type="ECO:0000256" key="6">
    <source>
        <dbReference type="PROSITE-ProRule" id="PRU00221"/>
    </source>
</evidence>
<dbReference type="InterPro" id="IPR001680">
    <property type="entry name" value="WD40_rpt"/>
</dbReference>
<feature type="repeat" description="WD" evidence="6">
    <location>
        <begin position="808"/>
        <end position="838"/>
    </location>
</feature>
<dbReference type="PRINTS" id="PR00320">
    <property type="entry name" value="GPROTEINBRPT"/>
</dbReference>
<feature type="binding site" evidence="7">
    <location>
        <position position="264"/>
    </location>
    <ligand>
        <name>ATP</name>
        <dbReference type="ChEBI" id="CHEBI:30616"/>
    </ligand>
</feature>
<accession>A0A9P6A617</accession>
<protein>
    <submittedName>
        <fullName evidence="10">WD40 repeat-like protein</fullName>
    </submittedName>
</protein>
<feature type="repeat" description="WD" evidence="6">
    <location>
        <begin position="740"/>
        <end position="765"/>
    </location>
</feature>
<dbReference type="InterPro" id="IPR008271">
    <property type="entry name" value="Ser/Thr_kinase_AS"/>
</dbReference>
<dbReference type="InterPro" id="IPR019775">
    <property type="entry name" value="WD40_repeat_CS"/>
</dbReference>
<dbReference type="PROSITE" id="PS50294">
    <property type="entry name" value="WD_REPEATS_REGION"/>
    <property type="match status" value="3"/>
</dbReference>
<dbReference type="CDD" id="cd00200">
    <property type="entry name" value="WD40"/>
    <property type="match status" value="1"/>
</dbReference>
<reference evidence="10" key="1">
    <citation type="submission" date="2020-11" db="EMBL/GenBank/DDBJ databases">
        <authorList>
            <consortium name="DOE Joint Genome Institute"/>
            <person name="Ahrendt S."/>
            <person name="Riley R."/>
            <person name="Andreopoulos W."/>
            <person name="Labutti K."/>
            <person name="Pangilinan J."/>
            <person name="Ruiz-Duenas F.J."/>
            <person name="Barrasa J.M."/>
            <person name="Sanchez-Garcia M."/>
            <person name="Camarero S."/>
            <person name="Miyauchi S."/>
            <person name="Serrano A."/>
            <person name="Linde D."/>
            <person name="Babiker R."/>
            <person name="Drula E."/>
            <person name="Ayuso-Fernandez I."/>
            <person name="Pacheco R."/>
            <person name="Padilla G."/>
            <person name="Ferreira P."/>
            <person name="Barriuso J."/>
            <person name="Kellner H."/>
            <person name="Castanera R."/>
            <person name="Alfaro M."/>
            <person name="Ramirez L."/>
            <person name="Pisabarro A.G."/>
            <person name="Kuo A."/>
            <person name="Tritt A."/>
            <person name="Lipzen A."/>
            <person name="He G."/>
            <person name="Yan M."/>
            <person name="Ng V."/>
            <person name="Cullen D."/>
            <person name="Martin F."/>
            <person name="Rosso M.-N."/>
            <person name="Henrissat B."/>
            <person name="Hibbett D."/>
            <person name="Martinez A.T."/>
            <person name="Grigoriev I.V."/>
        </authorList>
    </citation>
    <scope>NUCLEOTIDE SEQUENCE</scope>
    <source>
        <strain evidence="10">ATCC 90797</strain>
    </source>
</reference>
<dbReference type="Gene3D" id="1.10.510.10">
    <property type="entry name" value="Transferase(Phosphotransferase) domain 1"/>
    <property type="match status" value="1"/>
</dbReference>
<comment type="caution">
    <text evidence="10">The sequence shown here is derived from an EMBL/GenBank/DDBJ whole genome shotgun (WGS) entry which is preliminary data.</text>
</comment>
<feature type="repeat" description="WD" evidence="6">
    <location>
        <begin position="848"/>
        <end position="887"/>
    </location>
</feature>